<dbReference type="EMBL" id="JAQQWE010000008">
    <property type="protein sequence ID" value="KAK7943852.1"/>
    <property type="molecule type" value="Genomic_DNA"/>
</dbReference>
<dbReference type="SUPFAM" id="SSF103473">
    <property type="entry name" value="MFS general substrate transporter"/>
    <property type="match status" value="1"/>
</dbReference>
<evidence type="ECO:0000256" key="2">
    <source>
        <dbReference type="ARBA" id="ARBA00022692"/>
    </source>
</evidence>
<proteinExistence type="predicted"/>
<protein>
    <recommendedName>
        <fullName evidence="8">Lactose permease</fullName>
    </recommendedName>
</protein>
<accession>A0ABR1Q272</accession>
<gene>
    <name evidence="6" type="ORF">PG986_012965</name>
</gene>
<dbReference type="InterPro" id="IPR005828">
    <property type="entry name" value="MFS_sugar_transport-like"/>
</dbReference>
<evidence type="ECO:0000313" key="7">
    <source>
        <dbReference type="Proteomes" id="UP001391051"/>
    </source>
</evidence>
<dbReference type="PANTHER" id="PTHR48022">
    <property type="entry name" value="PLASTIDIC GLUCOSE TRANSPORTER 4"/>
    <property type="match status" value="1"/>
</dbReference>
<dbReference type="InterPro" id="IPR036259">
    <property type="entry name" value="MFS_trans_sf"/>
</dbReference>
<organism evidence="6 7">
    <name type="scientific">Apiospora aurea</name>
    <dbReference type="NCBI Taxonomy" id="335848"/>
    <lineage>
        <taxon>Eukaryota</taxon>
        <taxon>Fungi</taxon>
        <taxon>Dikarya</taxon>
        <taxon>Ascomycota</taxon>
        <taxon>Pezizomycotina</taxon>
        <taxon>Sordariomycetes</taxon>
        <taxon>Xylariomycetidae</taxon>
        <taxon>Amphisphaeriales</taxon>
        <taxon>Apiosporaceae</taxon>
        <taxon>Apiospora</taxon>
    </lineage>
</organism>
<evidence type="ECO:0000256" key="5">
    <source>
        <dbReference type="SAM" id="Phobius"/>
    </source>
</evidence>
<keyword evidence="7" id="KW-1185">Reference proteome</keyword>
<dbReference type="Gene3D" id="1.20.1250.20">
    <property type="entry name" value="MFS general substrate transporter like domains"/>
    <property type="match status" value="2"/>
</dbReference>
<keyword evidence="4 5" id="KW-0472">Membrane</keyword>
<dbReference type="InterPro" id="IPR050360">
    <property type="entry name" value="MFS_Sugar_Transporters"/>
</dbReference>
<comment type="subcellular location">
    <subcellularLocation>
        <location evidence="1">Membrane</location>
        <topology evidence="1">Multi-pass membrane protein</topology>
    </subcellularLocation>
</comment>
<dbReference type="Pfam" id="PF00083">
    <property type="entry name" value="Sugar_tr"/>
    <property type="match status" value="2"/>
</dbReference>
<evidence type="ECO:0000256" key="4">
    <source>
        <dbReference type="ARBA" id="ARBA00023136"/>
    </source>
</evidence>
<name>A0ABR1Q272_9PEZI</name>
<feature type="transmembrane region" description="Helical" evidence="5">
    <location>
        <begin position="298"/>
        <end position="316"/>
    </location>
</feature>
<feature type="transmembrane region" description="Helical" evidence="5">
    <location>
        <begin position="132"/>
        <end position="150"/>
    </location>
</feature>
<feature type="transmembrane region" description="Helical" evidence="5">
    <location>
        <begin position="366"/>
        <end position="387"/>
    </location>
</feature>
<dbReference type="GeneID" id="92082249"/>
<feature type="transmembrane region" description="Helical" evidence="5">
    <location>
        <begin position="463"/>
        <end position="484"/>
    </location>
</feature>
<feature type="transmembrane region" description="Helical" evidence="5">
    <location>
        <begin position="58"/>
        <end position="81"/>
    </location>
</feature>
<feature type="transmembrane region" description="Helical" evidence="5">
    <location>
        <begin position="336"/>
        <end position="354"/>
    </location>
</feature>
<feature type="transmembrane region" description="Helical" evidence="5">
    <location>
        <begin position="438"/>
        <end position="457"/>
    </location>
</feature>
<comment type="caution">
    <text evidence="6">The sequence shown here is derived from an EMBL/GenBank/DDBJ whole genome shotgun (WGS) entry which is preliminary data.</text>
</comment>
<keyword evidence="3 5" id="KW-1133">Transmembrane helix</keyword>
<sequence length="535" mass="58719">MACVAGVKDAKASKHTGERAFIGDGKKILEEDDVGGVNTAFAMIMEKRKPNPWGKGHIQLYILATVCFLNSTMSGFDGSLMGSINVLDNFTSYYGLAQNGAASTGIVFAIFQVGQMCAALFVWVADWLGRKWLIFIGAAGVALGTVLLRADGLFGQPALPGRGGAAAVPRHAGGHVQHFYYFGSILATSAVYGAHKHLSHTDLDWRLPLWLQMVCPGIVAVLIMLFPESPRWLVGKDRHEEARAFLVKYHANGDADHPLVDLGMSEMIESLRVEPITEWRNFFDLRVLVRTRARRYRTMLNVVFAWFGQFSGNNVVSYYMPYLLDNVGIKDDDTKLLLNIMYALEGYIFATAGARMHDVIGRRKMLLGATAGLILSLAVAAGTAAGYEHTGSRAASSASIAFIFVFGAVFACAFTSMQPIYPAEVMSNDMRAKGMGTYKIAGGAAGFVNTFVAPIALARGRYWVYVFFVFWDCFELAFMYFFFVETKGLTLEEMDGIFEARDPRKASTRRKKKVMVRKLGGAEGKVGDETGVSEK</sequence>
<evidence type="ECO:0000256" key="3">
    <source>
        <dbReference type="ARBA" id="ARBA00022989"/>
    </source>
</evidence>
<evidence type="ECO:0000313" key="6">
    <source>
        <dbReference type="EMBL" id="KAK7943852.1"/>
    </source>
</evidence>
<reference evidence="6 7" key="1">
    <citation type="submission" date="2023-01" db="EMBL/GenBank/DDBJ databases">
        <title>Analysis of 21 Apiospora genomes using comparative genomics revels a genus with tremendous synthesis potential of carbohydrate active enzymes and secondary metabolites.</title>
        <authorList>
            <person name="Sorensen T."/>
        </authorList>
    </citation>
    <scope>NUCLEOTIDE SEQUENCE [LARGE SCALE GENOMIC DNA]</scope>
    <source>
        <strain evidence="6 7">CBS 24483</strain>
    </source>
</reference>
<evidence type="ECO:0008006" key="8">
    <source>
        <dbReference type="Google" id="ProtNLM"/>
    </source>
</evidence>
<feature type="transmembrane region" description="Helical" evidence="5">
    <location>
        <begin position="399"/>
        <end position="417"/>
    </location>
</feature>
<dbReference type="Proteomes" id="UP001391051">
    <property type="component" value="Unassembled WGS sequence"/>
</dbReference>
<dbReference type="RefSeq" id="XP_066695883.1">
    <property type="nucleotide sequence ID" value="XM_066849187.1"/>
</dbReference>
<evidence type="ECO:0000256" key="1">
    <source>
        <dbReference type="ARBA" id="ARBA00004141"/>
    </source>
</evidence>
<dbReference type="PANTHER" id="PTHR48022:SF70">
    <property type="entry name" value="MONOSACCHARIDE TRANSPORTER, PUTATIVE (AFU_ORTHOLOGUE AFUA_5G14540)-RELATED"/>
    <property type="match status" value="1"/>
</dbReference>
<keyword evidence="2 5" id="KW-0812">Transmembrane</keyword>
<feature type="transmembrane region" description="Helical" evidence="5">
    <location>
        <begin position="207"/>
        <end position="226"/>
    </location>
</feature>
<feature type="transmembrane region" description="Helical" evidence="5">
    <location>
        <begin position="101"/>
        <end position="125"/>
    </location>
</feature>